<dbReference type="InterPro" id="IPR013249">
    <property type="entry name" value="RNA_pol_sigma70_r4_t2"/>
</dbReference>
<evidence type="ECO:0000259" key="1">
    <source>
        <dbReference type="Pfam" id="PF08281"/>
    </source>
</evidence>
<dbReference type="KEGG" id="hrr:HZS55_07685"/>
<proteinExistence type="predicted"/>
<evidence type="ECO:0000313" key="3">
    <source>
        <dbReference type="Proteomes" id="UP000509667"/>
    </source>
</evidence>
<gene>
    <name evidence="2" type="ORF">HZS55_07685</name>
</gene>
<organism evidence="2 3">
    <name type="scientific">Halosimplex rubrum</name>
    <dbReference type="NCBI Taxonomy" id="869889"/>
    <lineage>
        <taxon>Archaea</taxon>
        <taxon>Methanobacteriati</taxon>
        <taxon>Methanobacteriota</taxon>
        <taxon>Stenosarchaea group</taxon>
        <taxon>Halobacteria</taxon>
        <taxon>Halobacteriales</taxon>
        <taxon>Haloarculaceae</taxon>
        <taxon>Halosimplex</taxon>
    </lineage>
</organism>
<protein>
    <submittedName>
        <fullName evidence="2">Sigma-70 family RNA polymerase sigma factor</fullName>
    </submittedName>
</protein>
<reference evidence="2 3" key="1">
    <citation type="submission" date="2020-07" db="EMBL/GenBank/DDBJ databases">
        <title>Halosimplex pelagicum sp. nov. and Halosimplex rubrum sp. nov., isolated from salted brown alga Laminaria, and emended description of the genus Halosimplex.</title>
        <authorList>
            <person name="Cui H."/>
        </authorList>
    </citation>
    <scope>NUCLEOTIDE SEQUENCE [LARGE SCALE GENOMIC DNA]</scope>
    <source>
        <strain evidence="2 3">R27</strain>
    </source>
</reference>
<dbReference type="SUPFAM" id="SSF88659">
    <property type="entry name" value="Sigma3 and sigma4 domains of RNA polymerase sigma factors"/>
    <property type="match status" value="1"/>
</dbReference>
<dbReference type="GO" id="GO:0016987">
    <property type="term" value="F:sigma factor activity"/>
    <property type="evidence" value="ECO:0007669"/>
    <property type="project" value="InterPro"/>
</dbReference>
<sequence>MTYQSSLFEYEEDLSALSDAQREVYEAVVQDGYGMREYARKTGRSAGTVGNLLRRARRRLDGGEAA</sequence>
<dbReference type="RefSeq" id="WP_179911110.1">
    <property type="nucleotide sequence ID" value="NZ_CP058910.1"/>
</dbReference>
<dbReference type="GeneID" id="56077734"/>
<dbReference type="InterPro" id="IPR036388">
    <property type="entry name" value="WH-like_DNA-bd_sf"/>
</dbReference>
<dbReference type="InterPro" id="IPR013324">
    <property type="entry name" value="RNA_pol_sigma_r3/r4-like"/>
</dbReference>
<keyword evidence="3" id="KW-1185">Reference proteome</keyword>
<dbReference type="Pfam" id="PF08281">
    <property type="entry name" value="Sigma70_r4_2"/>
    <property type="match status" value="1"/>
</dbReference>
<name>A0A7D5P245_9EURY</name>
<feature type="domain" description="RNA polymerase sigma factor 70 region 4 type 2" evidence="1">
    <location>
        <begin position="14"/>
        <end position="60"/>
    </location>
</feature>
<dbReference type="GO" id="GO:0003677">
    <property type="term" value="F:DNA binding"/>
    <property type="evidence" value="ECO:0007669"/>
    <property type="project" value="InterPro"/>
</dbReference>
<dbReference type="GO" id="GO:0006352">
    <property type="term" value="P:DNA-templated transcription initiation"/>
    <property type="evidence" value="ECO:0007669"/>
    <property type="project" value="InterPro"/>
</dbReference>
<dbReference type="Proteomes" id="UP000509667">
    <property type="component" value="Chromosome"/>
</dbReference>
<dbReference type="EMBL" id="CP058910">
    <property type="protein sequence ID" value="QLH77181.1"/>
    <property type="molecule type" value="Genomic_DNA"/>
</dbReference>
<evidence type="ECO:0000313" key="2">
    <source>
        <dbReference type="EMBL" id="QLH77181.1"/>
    </source>
</evidence>
<dbReference type="OrthoDB" id="318346at2157"/>
<dbReference type="Gene3D" id="1.10.10.10">
    <property type="entry name" value="Winged helix-like DNA-binding domain superfamily/Winged helix DNA-binding domain"/>
    <property type="match status" value="1"/>
</dbReference>
<dbReference type="AlphaFoldDB" id="A0A7D5P245"/>
<accession>A0A7D5P245</accession>